<evidence type="ECO:0000313" key="2">
    <source>
        <dbReference type="Proteomes" id="UP000324965"/>
    </source>
</evidence>
<dbReference type="PANTHER" id="PTHR15394:SF3">
    <property type="entry name" value="SERINE HYDROLASE RBBP9"/>
    <property type="match status" value="1"/>
</dbReference>
<dbReference type="Pfam" id="PF06821">
    <property type="entry name" value="Ser_hydrolase"/>
    <property type="match status" value="1"/>
</dbReference>
<dbReference type="GO" id="GO:0016787">
    <property type="term" value="F:hydrolase activity"/>
    <property type="evidence" value="ECO:0007669"/>
    <property type="project" value="UniProtKB-KW"/>
</dbReference>
<dbReference type="OrthoDB" id="9804993at2"/>
<comment type="caution">
    <text evidence="1">The sequence shown here is derived from an EMBL/GenBank/DDBJ whole genome shotgun (WGS) entry which is preliminary data.</text>
</comment>
<dbReference type="InterPro" id="IPR010662">
    <property type="entry name" value="RBBP9/YdeN"/>
</dbReference>
<sequence>MTETPNSSPPARRFLMVHGVQHRRPRQHWMWWLTEVLRQRGEQVLYPQFPAPEQPSVDEWIDLLHAELAQLGDQERVVVCHSLGCALWLRAAQTLPQDLHVTRVLLVSPLGDQAFTVANGNEEFKLEHVDRELLAAASARPPHVVVSATDPYAPADPRAWSTALNLECDVLPAAGHVTPADGYGPWPGALAWCLREQTPVSGVTGP</sequence>
<organism evidence="1 2">
    <name type="scientific">Streptomyces apricus</name>
    <dbReference type="NCBI Taxonomy" id="1828112"/>
    <lineage>
        <taxon>Bacteria</taxon>
        <taxon>Bacillati</taxon>
        <taxon>Actinomycetota</taxon>
        <taxon>Actinomycetes</taxon>
        <taxon>Kitasatosporales</taxon>
        <taxon>Streptomycetaceae</taxon>
        <taxon>Streptomyces</taxon>
    </lineage>
</organism>
<dbReference type="AlphaFoldDB" id="A0A5B0AJI3"/>
<evidence type="ECO:0000313" key="1">
    <source>
        <dbReference type="EMBL" id="KAA0929142.1"/>
    </source>
</evidence>
<keyword evidence="1" id="KW-0378">Hydrolase</keyword>
<accession>A0A5B0AJI3</accession>
<dbReference type="RefSeq" id="WP_149514692.1">
    <property type="nucleotide sequence ID" value="NZ_VDFC01000052.1"/>
</dbReference>
<dbReference type="SUPFAM" id="SSF53474">
    <property type="entry name" value="alpha/beta-Hydrolases"/>
    <property type="match status" value="1"/>
</dbReference>
<protein>
    <submittedName>
        <fullName evidence="1">Alpha/beta fold hydrolase</fullName>
    </submittedName>
</protein>
<gene>
    <name evidence="1" type="ORF">FGF04_31000</name>
</gene>
<reference evidence="1 2" key="1">
    <citation type="submission" date="2019-05" db="EMBL/GenBank/DDBJ databases">
        <authorList>
            <person name="Hariharan J."/>
            <person name="Choudoir M.J."/>
            <person name="Diebold P."/>
            <person name="Panke-Buisse K."/>
            <person name="Buckley D.H."/>
        </authorList>
    </citation>
    <scope>NUCLEOTIDE SEQUENCE [LARGE SCALE GENOMIC DNA]</scope>
    <source>
        <strain evidence="1 2">SUN51</strain>
    </source>
</reference>
<proteinExistence type="predicted"/>
<keyword evidence="2" id="KW-1185">Reference proteome</keyword>
<dbReference type="PANTHER" id="PTHR15394">
    <property type="entry name" value="SERINE HYDROLASE RBBP9"/>
    <property type="match status" value="1"/>
</dbReference>
<dbReference type="Gene3D" id="3.40.50.1820">
    <property type="entry name" value="alpha/beta hydrolase"/>
    <property type="match status" value="1"/>
</dbReference>
<name>A0A5B0AJI3_9ACTN</name>
<dbReference type="EMBL" id="VDFC01000052">
    <property type="protein sequence ID" value="KAA0929142.1"/>
    <property type="molecule type" value="Genomic_DNA"/>
</dbReference>
<dbReference type="InterPro" id="IPR029058">
    <property type="entry name" value="AB_hydrolase_fold"/>
</dbReference>
<dbReference type="Proteomes" id="UP000324965">
    <property type="component" value="Unassembled WGS sequence"/>
</dbReference>